<keyword evidence="3" id="KW-1185">Reference proteome</keyword>
<dbReference type="AlphaFoldDB" id="A0A5D3EYW5"/>
<dbReference type="PANTHER" id="PTHR34219">
    <property type="entry name" value="IRON-REGULATED INNER MEMBRANE PROTEIN-RELATED"/>
    <property type="match status" value="1"/>
</dbReference>
<feature type="transmembrane region" description="Helical" evidence="1">
    <location>
        <begin position="60"/>
        <end position="83"/>
    </location>
</feature>
<organism evidence="2 3">
    <name type="scientific">Bacteroides pyogenes</name>
    <dbReference type="NCBI Taxonomy" id="310300"/>
    <lineage>
        <taxon>Bacteria</taxon>
        <taxon>Pseudomonadati</taxon>
        <taxon>Bacteroidota</taxon>
        <taxon>Bacteroidia</taxon>
        <taxon>Bacteroidales</taxon>
        <taxon>Bacteroidaceae</taxon>
        <taxon>Bacteroides</taxon>
    </lineage>
</organism>
<gene>
    <name evidence="2" type="ORF">FNJ60_07010</name>
</gene>
<keyword evidence="1" id="KW-1133">Transmembrane helix</keyword>
<reference evidence="2 3" key="1">
    <citation type="submission" date="2019-07" db="EMBL/GenBank/DDBJ databases">
        <title>Draft Genome Sequences of Bacteroides pyogenes Strains Isolated from the Uterus Holstein Dairy Cows with Metritis.</title>
        <authorList>
            <person name="Cunha F."/>
            <person name="Galvao K.N."/>
            <person name="Jeon S.J."/>
            <person name="Jeong K.C."/>
        </authorList>
    </citation>
    <scope>NUCLEOTIDE SEQUENCE [LARGE SCALE GENOMIC DNA]</scope>
    <source>
        <strain evidence="2 3">KG-31</strain>
    </source>
</reference>
<protein>
    <submittedName>
        <fullName evidence="2">PepSY domain-containing protein</fullName>
    </submittedName>
</protein>
<feature type="transmembrane region" description="Helical" evidence="1">
    <location>
        <begin position="213"/>
        <end position="232"/>
    </location>
</feature>
<dbReference type="Proteomes" id="UP000324383">
    <property type="component" value="Unassembled WGS sequence"/>
</dbReference>
<name>A0A5D3EYW5_9BACE</name>
<dbReference type="Pfam" id="PF03929">
    <property type="entry name" value="PepSY_TM"/>
    <property type="match status" value="1"/>
</dbReference>
<evidence type="ECO:0000256" key="1">
    <source>
        <dbReference type="SAM" id="Phobius"/>
    </source>
</evidence>
<dbReference type="EMBL" id="VKLW01000013">
    <property type="protein sequence ID" value="TYK33666.1"/>
    <property type="molecule type" value="Genomic_DNA"/>
</dbReference>
<accession>A0A5D3EYW5</accession>
<keyword evidence="1" id="KW-0812">Transmembrane</keyword>
<dbReference type="PANTHER" id="PTHR34219:SF3">
    <property type="entry name" value="BLL7967 PROTEIN"/>
    <property type="match status" value="1"/>
</dbReference>
<dbReference type="InterPro" id="IPR005625">
    <property type="entry name" value="PepSY-ass_TM"/>
</dbReference>
<evidence type="ECO:0000313" key="2">
    <source>
        <dbReference type="EMBL" id="TYK33666.1"/>
    </source>
</evidence>
<comment type="caution">
    <text evidence="2">The sequence shown here is derived from an EMBL/GenBank/DDBJ whole genome shotgun (WGS) entry which is preliminary data.</text>
</comment>
<keyword evidence="1" id="KW-0472">Membrane</keyword>
<sequence>MLITGSVIVGYSVLAFFIALIAGLTLWCPPQWTRRALMQRLTMKRLFTFPRLNFDLHRILGFYAFLPLFVICFTGLIFSLGWFNKSFYAIVSGGEGLQPNMIPVSDTLQTSSRVVEPLDSLFYRLKAESSEAKKLSFSLPSKKNGVFRVSVGHRRGSRSRTDYLFFDRHTLKPCKGSGPFTGKYEDASAVHKLRRMNLELYDGSILGLFGKSIMFLASLIGVSLPITGFVIWHRKNRRKAR</sequence>
<feature type="transmembrane region" description="Helical" evidence="1">
    <location>
        <begin position="6"/>
        <end position="28"/>
    </location>
</feature>
<proteinExistence type="predicted"/>
<evidence type="ECO:0000313" key="3">
    <source>
        <dbReference type="Proteomes" id="UP000324383"/>
    </source>
</evidence>